<feature type="domain" description="UBP-type" evidence="1">
    <location>
        <begin position="3"/>
        <end position="96"/>
    </location>
</feature>
<dbReference type="GO" id="GO:0008270">
    <property type="term" value="F:zinc ion binding"/>
    <property type="evidence" value="ECO:0007669"/>
    <property type="project" value="InterPro"/>
</dbReference>
<name>A0A848LB22_9BACT</name>
<evidence type="ECO:0000259" key="1">
    <source>
        <dbReference type="PROSITE" id="PS50271"/>
    </source>
</evidence>
<dbReference type="InterPro" id="IPR013083">
    <property type="entry name" value="Znf_RING/FYVE/PHD"/>
</dbReference>
<reference evidence="2 3" key="1">
    <citation type="submission" date="2020-04" db="EMBL/GenBank/DDBJ databases">
        <title>Draft genome of Pyxidicoccus fallax type strain.</title>
        <authorList>
            <person name="Whitworth D.E."/>
        </authorList>
    </citation>
    <scope>NUCLEOTIDE SEQUENCE [LARGE SCALE GENOMIC DNA]</scope>
    <source>
        <strain evidence="2 3">DSM 14698</strain>
    </source>
</reference>
<dbReference type="RefSeq" id="WP_169345404.1">
    <property type="nucleotide sequence ID" value="NZ_JABBJJ010000056.1"/>
</dbReference>
<dbReference type="Proteomes" id="UP000518300">
    <property type="component" value="Unassembled WGS sequence"/>
</dbReference>
<dbReference type="AlphaFoldDB" id="A0A848LB22"/>
<accession>A0A848LB22</accession>
<proteinExistence type="predicted"/>
<comment type="caution">
    <text evidence="2">The sequence shown here is derived from an EMBL/GenBank/DDBJ whole genome shotgun (WGS) entry which is preliminary data.</text>
</comment>
<protein>
    <submittedName>
        <fullName evidence="2">UBP-type zinc finger domain-containing protein</fullName>
    </submittedName>
</protein>
<dbReference type="Pfam" id="PF02148">
    <property type="entry name" value="zf-UBP"/>
    <property type="match status" value="1"/>
</dbReference>
<dbReference type="InterPro" id="IPR001607">
    <property type="entry name" value="Znf_UBP"/>
</dbReference>
<evidence type="ECO:0000313" key="3">
    <source>
        <dbReference type="Proteomes" id="UP000518300"/>
    </source>
</evidence>
<dbReference type="PROSITE" id="PS50271">
    <property type="entry name" value="ZF_UBP"/>
    <property type="match status" value="1"/>
</dbReference>
<dbReference type="SMART" id="SM00290">
    <property type="entry name" value="ZnF_UBP"/>
    <property type="match status" value="1"/>
</dbReference>
<sequence>MAEACDHVERAGNPEPRTEGCEECLAMGDEWVHLRRCLTCGHVGCCDSSRNKHATKHFRHTHHPVVQSFEQGESWVWCYEDELFLDERPRHDEARV</sequence>
<dbReference type="SUPFAM" id="SSF57850">
    <property type="entry name" value="RING/U-box"/>
    <property type="match status" value="1"/>
</dbReference>
<organism evidence="2 3">
    <name type="scientific">Pyxidicoccus fallax</name>
    <dbReference type="NCBI Taxonomy" id="394095"/>
    <lineage>
        <taxon>Bacteria</taxon>
        <taxon>Pseudomonadati</taxon>
        <taxon>Myxococcota</taxon>
        <taxon>Myxococcia</taxon>
        <taxon>Myxococcales</taxon>
        <taxon>Cystobacterineae</taxon>
        <taxon>Myxococcaceae</taxon>
        <taxon>Pyxidicoccus</taxon>
    </lineage>
</organism>
<gene>
    <name evidence="2" type="ORF">HG543_14795</name>
</gene>
<dbReference type="Gene3D" id="3.30.40.10">
    <property type="entry name" value="Zinc/RING finger domain, C3HC4 (zinc finger)"/>
    <property type="match status" value="1"/>
</dbReference>
<evidence type="ECO:0000313" key="2">
    <source>
        <dbReference type="EMBL" id="NMO16109.1"/>
    </source>
</evidence>
<keyword evidence="3" id="KW-1185">Reference proteome</keyword>
<dbReference type="EMBL" id="JABBJJ010000056">
    <property type="protein sequence ID" value="NMO16109.1"/>
    <property type="molecule type" value="Genomic_DNA"/>
</dbReference>